<dbReference type="PANTHER" id="PTHR43800:SF1">
    <property type="entry name" value="PEPTIDYL-LYSINE N-ACETYLTRANSFERASE YJAB"/>
    <property type="match status" value="1"/>
</dbReference>
<organism evidence="4 5">
    <name type="scientific">Symplocastrum torsivum CPER-KK1</name>
    <dbReference type="NCBI Taxonomy" id="450513"/>
    <lineage>
        <taxon>Bacteria</taxon>
        <taxon>Bacillati</taxon>
        <taxon>Cyanobacteriota</taxon>
        <taxon>Cyanophyceae</taxon>
        <taxon>Oscillatoriophycideae</taxon>
        <taxon>Oscillatoriales</taxon>
        <taxon>Microcoleaceae</taxon>
        <taxon>Symplocastrum</taxon>
    </lineage>
</organism>
<reference evidence="4" key="2">
    <citation type="journal article" date="2022" name="Microbiol. Resour. Announc.">
        <title>Metagenome Sequencing to Explore Phylogenomics of Terrestrial Cyanobacteria.</title>
        <authorList>
            <person name="Ward R.D."/>
            <person name="Stajich J.E."/>
            <person name="Johansen J.R."/>
            <person name="Huntemann M."/>
            <person name="Clum A."/>
            <person name="Foster B."/>
            <person name="Foster B."/>
            <person name="Roux S."/>
            <person name="Palaniappan K."/>
            <person name="Varghese N."/>
            <person name="Mukherjee S."/>
            <person name="Reddy T.B.K."/>
            <person name="Daum C."/>
            <person name="Copeland A."/>
            <person name="Chen I.A."/>
            <person name="Ivanova N.N."/>
            <person name="Kyrpides N.C."/>
            <person name="Shapiro N."/>
            <person name="Eloe-Fadrosh E.A."/>
            <person name="Pietrasiak N."/>
        </authorList>
    </citation>
    <scope>NUCLEOTIDE SEQUENCE</scope>
    <source>
        <strain evidence="4">CPER-KK1</strain>
    </source>
</reference>
<evidence type="ECO:0000313" key="4">
    <source>
        <dbReference type="EMBL" id="MBW4546983.1"/>
    </source>
</evidence>
<dbReference type="InterPro" id="IPR016181">
    <property type="entry name" value="Acyl_CoA_acyltransferase"/>
</dbReference>
<name>A0A951PQL1_9CYAN</name>
<dbReference type="PROSITE" id="PS51186">
    <property type="entry name" value="GNAT"/>
    <property type="match status" value="1"/>
</dbReference>
<dbReference type="Pfam" id="PF00583">
    <property type="entry name" value="Acetyltransf_1"/>
    <property type="match status" value="1"/>
</dbReference>
<reference evidence="4" key="1">
    <citation type="submission" date="2021-05" db="EMBL/GenBank/DDBJ databases">
        <authorList>
            <person name="Pietrasiak N."/>
            <person name="Ward R."/>
            <person name="Stajich J.E."/>
            <person name="Kurbessoian T."/>
        </authorList>
    </citation>
    <scope>NUCLEOTIDE SEQUENCE</scope>
    <source>
        <strain evidence="4">CPER-KK1</strain>
    </source>
</reference>
<proteinExistence type="predicted"/>
<dbReference type="CDD" id="cd04301">
    <property type="entry name" value="NAT_SF"/>
    <property type="match status" value="1"/>
</dbReference>
<protein>
    <submittedName>
        <fullName evidence="4">GNAT family N-acetyltransferase</fullName>
    </submittedName>
</protein>
<gene>
    <name evidence="4" type="ORF">KME25_21450</name>
</gene>
<evidence type="ECO:0000256" key="1">
    <source>
        <dbReference type="ARBA" id="ARBA00022679"/>
    </source>
</evidence>
<dbReference type="AlphaFoldDB" id="A0A951PQL1"/>
<dbReference type="EMBL" id="JAHHIF010000033">
    <property type="protein sequence ID" value="MBW4546983.1"/>
    <property type="molecule type" value="Genomic_DNA"/>
</dbReference>
<dbReference type="InterPro" id="IPR000182">
    <property type="entry name" value="GNAT_dom"/>
</dbReference>
<dbReference type="Gene3D" id="3.40.630.30">
    <property type="match status" value="1"/>
</dbReference>
<dbReference type="Proteomes" id="UP000753908">
    <property type="component" value="Unassembled WGS sequence"/>
</dbReference>
<evidence type="ECO:0000256" key="2">
    <source>
        <dbReference type="ARBA" id="ARBA00023315"/>
    </source>
</evidence>
<feature type="domain" description="N-acetyltransferase" evidence="3">
    <location>
        <begin position="8"/>
        <end position="166"/>
    </location>
</feature>
<evidence type="ECO:0000313" key="5">
    <source>
        <dbReference type="Proteomes" id="UP000753908"/>
    </source>
</evidence>
<evidence type="ECO:0000259" key="3">
    <source>
        <dbReference type="PROSITE" id="PS51186"/>
    </source>
</evidence>
<keyword evidence="2" id="KW-0012">Acyltransferase</keyword>
<keyword evidence="1" id="KW-0808">Transferase</keyword>
<dbReference type="SUPFAM" id="SSF55729">
    <property type="entry name" value="Acyl-CoA N-acyltransferases (Nat)"/>
    <property type="match status" value="1"/>
</dbReference>
<accession>A0A951PQL1</accession>
<comment type="caution">
    <text evidence="4">The sequence shown here is derived from an EMBL/GenBank/DDBJ whole genome shotgun (WGS) entry which is preliminary data.</text>
</comment>
<dbReference type="GO" id="GO:0016747">
    <property type="term" value="F:acyltransferase activity, transferring groups other than amino-acyl groups"/>
    <property type="evidence" value="ECO:0007669"/>
    <property type="project" value="InterPro"/>
</dbReference>
<dbReference type="PANTHER" id="PTHR43800">
    <property type="entry name" value="PEPTIDYL-LYSINE N-ACETYLTRANSFERASE YJAB"/>
    <property type="match status" value="1"/>
</dbReference>
<sequence length="185" mass="21221">MNALFPSYKIRAARIEDLLMLAEIEQAAATLFCDTPYAFLVDAEPLSLGFVTQQFREGRVWVAVDERETPVGYAISQDVDGNAYLQQIDVHPAYGRRGIGRELVEIVCVWAKHQNYRRILLSTFRDIEWNAPFYAKLGFQILAEVELTSGFQQLRYQEAEAGLPIDKRVIMYRELQQSNNMPLEA</sequence>